<organism evidence="2 3">
    <name type="scientific">Choiromyces venosus 120613-1</name>
    <dbReference type="NCBI Taxonomy" id="1336337"/>
    <lineage>
        <taxon>Eukaryota</taxon>
        <taxon>Fungi</taxon>
        <taxon>Dikarya</taxon>
        <taxon>Ascomycota</taxon>
        <taxon>Pezizomycotina</taxon>
        <taxon>Pezizomycetes</taxon>
        <taxon>Pezizales</taxon>
        <taxon>Tuberaceae</taxon>
        <taxon>Choiromyces</taxon>
    </lineage>
</organism>
<protein>
    <submittedName>
        <fullName evidence="2">Uncharacterized protein</fullName>
    </submittedName>
</protein>
<dbReference type="AlphaFoldDB" id="A0A3N4JJ40"/>
<name>A0A3N4JJ40_9PEZI</name>
<proteinExistence type="predicted"/>
<gene>
    <name evidence="2" type="ORF">L873DRAFT_1811115</name>
</gene>
<evidence type="ECO:0000256" key="1">
    <source>
        <dbReference type="SAM" id="MobiDB-lite"/>
    </source>
</evidence>
<evidence type="ECO:0000313" key="3">
    <source>
        <dbReference type="Proteomes" id="UP000276215"/>
    </source>
</evidence>
<dbReference type="EMBL" id="ML120412">
    <property type="protein sequence ID" value="RPA96741.1"/>
    <property type="molecule type" value="Genomic_DNA"/>
</dbReference>
<sequence length="78" mass="8810">KEPKRKECNGRSQKSHSRQKNEPTPGRNEGKPKNQCNPETRACPNGRSNKRGEEESKTGPIRPTVSRPAEQRQTTKEA</sequence>
<dbReference type="Proteomes" id="UP000276215">
    <property type="component" value="Unassembled WGS sequence"/>
</dbReference>
<evidence type="ECO:0000313" key="2">
    <source>
        <dbReference type="EMBL" id="RPA96741.1"/>
    </source>
</evidence>
<feature type="region of interest" description="Disordered" evidence="1">
    <location>
        <begin position="1"/>
        <end position="78"/>
    </location>
</feature>
<accession>A0A3N4JJ40</accession>
<keyword evidence="3" id="KW-1185">Reference proteome</keyword>
<feature type="non-terminal residue" evidence="2">
    <location>
        <position position="1"/>
    </location>
</feature>
<feature type="compositionally biased region" description="Basic and acidic residues" evidence="1">
    <location>
        <begin position="69"/>
        <end position="78"/>
    </location>
</feature>
<reference evidence="2 3" key="1">
    <citation type="journal article" date="2018" name="Nat. Ecol. Evol.">
        <title>Pezizomycetes genomes reveal the molecular basis of ectomycorrhizal truffle lifestyle.</title>
        <authorList>
            <person name="Murat C."/>
            <person name="Payen T."/>
            <person name="Noel B."/>
            <person name="Kuo A."/>
            <person name="Morin E."/>
            <person name="Chen J."/>
            <person name="Kohler A."/>
            <person name="Krizsan K."/>
            <person name="Balestrini R."/>
            <person name="Da Silva C."/>
            <person name="Montanini B."/>
            <person name="Hainaut M."/>
            <person name="Levati E."/>
            <person name="Barry K.W."/>
            <person name="Belfiori B."/>
            <person name="Cichocki N."/>
            <person name="Clum A."/>
            <person name="Dockter R.B."/>
            <person name="Fauchery L."/>
            <person name="Guy J."/>
            <person name="Iotti M."/>
            <person name="Le Tacon F."/>
            <person name="Lindquist E.A."/>
            <person name="Lipzen A."/>
            <person name="Malagnac F."/>
            <person name="Mello A."/>
            <person name="Molinier V."/>
            <person name="Miyauchi S."/>
            <person name="Poulain J."/>
            <person name="Riccioni C."/>
            <person name="Rubini A."/>
            <person name="Sitrit Y."/>
            <person name="Splivallo R."/>
            <person name="Traeger S."/>
            <person name="Wang M."/>
            <person name="Zifcakova L."/>
            <person name="Wipf D."/>
            <person name="Zambonelli A."/>
            <person name="Paolocci F."/>
            <person name="Nowrousian M."/>
            <person name="Ottonello S."/>
            <person name="Baldrian P."/>
            <person name="Spatafora J.W."/>
            <person name="Henrissat B."/>
            <person name="Nagy L.G."/>
            <person name="Aury J.M."/>
            <person name="Wincker P."/>
            <person name="Grigoriev I.V."/>
            <person name="Bonfante P."/>
            <person name="Martin F.M."/>
        </authorList>
    </citation>
    <scope>NUCLEOTIDE SEQUENCE [LARGE SCALE GENOMIC DNA]</scope>
    <source>
        <strain evidence="2 3">120613-1</strain>
    </source>
</reference>